<reference evidence="6" key="2">
    <citation type="journal article" date="2021" name="PeerJ">
        <title>Extensive microbial diversity within the chicken gut microbiome revealed by metagenomics and culture.</title>
        <authorList>
            <person name="Gilroy R."/>
            <person name="Ravi A."/>
            <person name="Getino M."/>
            <person name="Pursley I."/>
            <person name="Horton D.L."/>
            <person name="Alikhan N.F."/>
            <person name="Baker D."/>
            <person name="Gharbi K."/>
            <person name="Hall N."/>
            <person name="Watson M."/>
            <person name="Adriaenssens E.M."/>
            <person name="Foster-Nyarko E."/>
            <person name="Jarju S."/>
            <person name="Secka A."/>
            <person name="Antonio M."/>
            <person name="Oren A."/>
            <person name="Chaudhuri R.R."/>
            <person name="La Ragione R."/>
            <person name="Hildebrand F."/>
            <person name="Pallen M.J."/>
        </authorList>
    </citation>
    <scope>NUCLEOTIDE SEQUENCE</scope>
    <source>
        <strain evidence="6">14508</strain>
    </source>
</reference>
<proteinExistence type="inferred from homology"/>
<dbReference type="InterPro" id="IPR000847">
    <property type="entry name" value="LysR_HTH_N"/>
</dbReference>
<evidence type="ECO:0000256" key="2">
    <source>
        <dbReference type="ARBA" id="ARBA00023015"/>
    </source>
</evidence>
<dbReference type="InterPro" id="IPR036388">
    <property type="entry name" value="WH-like_DNA-bd_sf"/>
</dbReference>
<gene>
    <name evidence="6" type="ORF">IAD04_00545</name>
</gene>
<comment type="similarity">
    <text evidence="1">Belongs to the LysR transcriptional regulatory family.</text>
</comment>
<name>A0A9D1G8M4_9FIRM</name>
<evidence type="ECO:0000256" key="4">
    <source>
        <dbReference type="ARBA" id="ARBA00023163"/>
    </source>
</evidence>
<dbReference type="PRINTS" id="PR00039">
    <property type="entry name" value="HTHLYSR"/>
</dbReference>
<dbReference type="Pfam" id="PF03466">
    <property type="entry name" value="LysR_substrate"/>
    <property type="match status" value="1"/>
</dbReference>
<dbReference type="CDD" id="cd05466">
    <property type="entry name" value="PBP2_LTTR_substrate"/>
    <property type="match status" value="1"/>
</dbReference>
<dbReference type="GO" id="GO:0003677">
    <property type="term" value="F:DNA binding"/>
    <property type="evidence" value="ECO:0007669"/>
    <property type="project" value="UniProtKB-KW"/>
</dbReference>
<keyword evidence="4" id="KW-0804">Transcription</keyword>
<keyword evidence="3" id="KW-0238">DNA-binding</keyword>
<dbReference type="PROSITE" id="PS50931">
    <property type="entry name" value="HTH_LYSR"/>
    <property type="match status" value="1"/>
</dbReference>
<dbReference type="InterPro" id="IPR050950">
    <property type="entry name" value="HTH-type_LysR_regulators"/>
</dbReference>
<dbReference type="SUPFAM" id="SSF46785">
    <property type="entry name" value="Winged helix' DNA-binding domain"/>
    <property type="match status" value="1"/>
</dbReference>
<sequence length="290" mass="33145">MDLRQLHYFVTIVDEGNISKAANQLNISQPPLSHAIKMLEEELETTLFFRGQRKITLTESGKILYSKAQHLLELQKQTTKEIQDLKKSGKGTIAFGCVSSAHMVLLEKGILPFYQKNPKITYELYEKNTYELIELLNANIIEFALIRTPFSEANFQIHYLNEDAMVAIYQKEKFSFKGKNGTLAELKDQPLILYRRFYSIIASVFDQNMIQPNIYCQCDDARTAVLWASQGLGIAIVPFSATSYIQGNENVTFSYLKESFFVSKMAIIHKKNQYLSLNAQALIATIKSHF</sequence>
<dbReference type="Gene3D" id="1.10.10.10">
    <property type="entry name" value="Winged helix-like DNA-binding domain superfamily/Winged helix DNA-binding domain"/>
    <property type="match status" value="1"/>
</dbReference>
<protein>
    <submittedName>
        <fullName evidence="6">LysR family transcriptional regulator</fullName>
    </submittedName>
</protein>
<evidence type="ECO:0000259" key="5">
    <source>
        <dbReference type="PROSITE" id="PS50931"/>
    </source>
</evidence>
<dbReference type="InterPro" id="IPR036390">
    <property type="entry name" value="WH_DNA-bd_sf"/>
</dbReference>
<dbReference type="AlphaFoldDB" id="A0A9D1G8M4"/>
<evidence type="ECO:0000256" key="3">
    <source>
        <dbReference type="ARBA" id="ARBA00023125"/>
    </source>
</evidence>
<feature type="domain" description="HTH lysR-type" evidence="5">
    <location>
        <begin position="1"/>
        <end position="58"/>
    </location>
</feature>
<dbReference type="Pfam" id="PF00126">
    <property type="entry name" value="HTH_1"/>
    <property type="match status" value="1"/>
</dbReference>
<dbReference type="Proteomes" id="UP000886893">
    <property type="component" value="Unassembled WGS sequence"/>
</dbReference>
<dbReference type="PANTHER" id="PTHR30419:SF28">
    <property type="entry name" value="HTH-TYPE TRANSCRIPTIONAL REGULATOR BSDA"/>
    <property type="match status" value="1"/>
</dbReference>
<evidence type="ECO:0000256" key="1">
    <source>
        <dbReference type="ARBA" id="ARBA00009437"/>
    </source>
</evidence>
<dbReference type="EMBL" id="DVKI01000016">
    <property type="protein sequence ID" value="HIT16858.1"/>
    <property type="molecule type" value="Genomic_DNA"/>
</dbReference>
<dbReference type="SUPFAM" id="SSF53850">
    <property type="entry name" value="Periplasmic binding protein-like II"/>
    <property type="match status" value="1"/>
</dbReference>
<dbReference type="Gene3D" id="3.40.190.290">
    <property type="match status" value="1"/>
</dbReference>
<dbReference type="GO" id="GO:0005829">
    <property type="term" value="C:cytosol"/>
    <property type="evidence" value="ECO:0007669"/>
    <property type="project" value="TreeGrafter"/>
</dbReference>
<dbReference type="InterPro" id="IPR005119">
    <property type="entry name" value="LysR_subst-bd"/>
</dbReference>
<evidence type="ECO:0000313" key="6">
    <source>
        <dbReference type="EMBL" id="HIT16858.1"/>
    </source>
</evidence>
<dbReference type="PANTHER" id="PTHR30419">
    <property type="entry name" value="HTH-TYPE TRANSCRIPTIONAL REGULATOR YBHD"/>
    <property type="match status" value="1"/>
</dbReference>
<comment type="caution">
    <text evidence="6">The sequence shown here is derived from an EMBL/GenBank/DDBJ whole genome shotgun (WGS) entry which is preliminary data.</text>
</comment>
<dbReference type="GO" id="GO:0003700">
    <property type="term" value="F:DNA-binding transcription factor activity"/>
    <property type="evidence" value="ECO:0007669"/>
    <property type="project" value="InterPro"/>
</dbReference>
<keyword evidence="2" id="KW-0805">Transcription regulation</keyword>
<accession>A0A9D1G8M4</accession>
<evidence type="ECO:0000313" key="7">
    <source>
        <dbReference type="Proteomes" id="UP000886893"/>
    </source>
</evidence>
<reference evidence="6" key="1">
    <citation type="submission" date="2020-10" db="EMBL/GenBank/DDBJ databases">
        <authorList>
            <person name="Gilroy R."/>
        </authorList>
    </citation>
    <scope>NUCLEOTIDE SEQUENCE</scope>
    <source>
        <strain evidence="6">14508</strain>
    </source>
</reference>
<dbReference type="FunFam" id="1.10.10.10:FF:000001">
    <property type="entry name" value="LysR family transcriptional regulator"/>
    <property type="match status" value="1"/>
</dbReference>
<organism evidence="6 7">
    <name type="scientific">Candidatus Caccosoma faecigallinarum</name>
    <dbReference type="NCBI Taxonomy" id="2840720"/>
    <lineage>
        <taxon>Bacteria</taxon>
        <taxon>Bacillati</taxon>
        <taxon>Bacillota</taxon>
        <taxon>Bacillota incertae sedis</taxon>
        <taxon>Candidatus Caccosoma</taxon>
    </lineage>
</organism>